<dbReference type="InterPro" id="IPR036291">
    <property type="entry name" value="NAD(P)-bd_dom_sf"/>
</dbReference>
<dbReference type="RefSeq" id="WP_169420916.1">
    <property type="nucleotide sequence ID" value="NZ_JABBFX010000002.1"/>
</dbReference>
<dbReference type="AlphaFoldDB" id="A0A848HDP6"/>
<gene>
    <name evidence="2" type="ORF">HHL11_23155</name>
</gene>
<name>A0A848HDP6_9BURK</name>
<dbReference type="Proteomes" id="UP000541185">
    <property type="component" value="Unassembled WGS sequence"/>
</dbReference>
<accession>A0A848HDP6</accession>
<dbReference type="Gene3D" id="3.40.50.720">
    <property type="entry name" value="NAD(P)-binding Rossmann-like Domain"/>
    <property type="match status" value="1"/>
</dbReference>
<proteinExistence type="predicted"/>
<dbReference type="Pfam" id="PF01370">
    <property type="entry name" value="Epimerase"/>
    <property type="match status" value="1"/>
</dbReference>
<evidence type="ECO:0000313" key="3">
    <source>
        <dbReference type="Proteomes" id="UP000541185"/>
    </source>
</evidence>
<keyword evidence="3" id="KW-1185">Reference proteome</keyword>
<evidence type="ECO:0000313" key="2">
    <source>
        <dbReference type="EMBL" id="NML46663.1"/>
    </source>
</evidence>
<dbReference type="EMBL" id="JABBFX010000002">
    <property type="protein sequence ID" value="NML46663.1"/>
    <property type="molecule type" value="Genomic_DNA"/>
</dbReference>
<dbReference type="InterPro" id="IPR001509">
    <property type="entry name" value="Epimerase_deHydtase"/>
</dbReference>
<feature type="domain" description="NAD-dependent epimerase/dehydratase" evidence="1">
    <location>
        <begin position="36"/>
        <end position="200"/>
    </location>
</feature>
<sequence>MDLPQRIADVEALEELLSRPTPELARALAQAPGDLMVLGVGGKMGPTLARMARRADPQRRVIGVARFSEPGLRERLEGWGVECIAADLLSREALAGLPEAPNIVFMAGRKFGSTGSEWLTWAMNAHVPALVAERFARSRIVAFSTACVYPFTSTAGEGAKEDVPPTAPSGEYANSCVARERMFEHFSHALRTPGRLLRLSYAIDMRYGVLHDVATKVMNQQPIDLAMGYANIIWQGDANDWALRSLAHCTAPTSGLNLSGPKVSIRAAAKALGDRLGVAPVFTGQEAETAWLVDCAEAFRLFGQPRVALDRMLDWTADWVQRGGASHGKPTHYEARDGKY</sequence>
<evidence type="ECO:0000259" key="1">
    <source>
        <dbReference type="Pfam" id="PF01370"/>
    </source>
</evidence>
<dbReference type="SUPFAM" id="SSF51735">
    <property type="entry name" value="NAD(P)-binding Rossmann-fold domains"/>
    <property type="match status" value="1"/>
</dbReference>
<comment type="caution">
    <text evidence="2">The sequence shown here is derived from an EMBL/GenBank/DDBJ whole genome shotgun (WGS) entry which is preliminary data.</text>
</comment>
<reference evidence="2 3" key="1">
    <citation type="submission" date="2020-04" db="EMBL/GenBank/DDBJ databases">
        <title>Ramlibacter sp. G-1-2-2 isolated from soil.</title>
        <authorList>
            <person name="Dahal R.H."/>
        </authorList>
    </citation>
    <scope>NUCLEOTIDE SEQUENCE [LARGE SCALE GENOMIC DNA]</scope>
    <source>
        <strain evidence="2 3">G-1-2-2</strain>
    </source>
</reference>
<organism evidence="2 3">
    <name type="scientific">Ramlibacter agri</name>
    <dbReference type="NCBI Taxonomy" id="2728837"/>
    <lineage>
        <taxon>Bacteria</taxon>
        <taxon>Pseudomonadati</taxon>
        <taxon>Pseudomonadota</taxon>
        <taxon>Betaproteobacteria</taxon>
        <taxon>Burkholderiales</taxon>
        <taxon>Comamonadaceae</taxon>
        <taxon>Ramlibacter</taxon>
    </lineage>
</organism>
<protein>
    <submittedName>
        <fullName evidence="2">NAD(P)-dependent oxidoreductase</fullName>
    </submittedName>
</protein>